<proteinExistence type="predicted"/>
<evidence type="ECO:0000313" key="2">
    <source>
        <dbReference type="EMBL" id="EGC19227.1"/>
    </source>
</evidence>
<organism evidence="2 3">
    <name type="scientific">Prevotella multiformis DSM 16608</name>
    <dbReference type="NCBI Taxonomy" id="888743"/>
    <lineage>
        <taxon>Bacteria</taxon>
        <taxon>Pseudomonadati</taxon>
        <taxon>Bacteroidota</taxon>
        <taxon>Bacteroidia</taxon>
        <taxon>Bacteroidales</taxon>
        <taxon>Prevotellaceae</taxon>
        <taxon>Prevotella</taxon>
    </lineage>
</organism>
<sequence length="84" mass="9641">MLAKEKAARQPPDRKREPKAQAEVKKPSLTASIRFSRLPKTKKKATEERDGREQAARSNTDLQKTEKPNETPKSEPDKCKIKRQ</sequence>
<feature type="compositionally biased region" description="Basic and acidic residues" evidence="1">
    <location>
        <begin position="1"/>
        <end position="26"/>
    </location>
</feature>
<reference evidence="2 3" key="1">
    <citation type="submission" date="2011-01" db="EMBL/GenBank/DDBJ databases">
        <authorList>
            <person name="Muzny D."/>
            <person name="Qin X."/>
            <person name="Deng J."/>
            <person name="Jiang H."/>
            <person name="Liu Y."/>
            <person name="Qu J."/>
            <person name="Song X.-Z."/>
            <person name="Zhang L."/>
            <person name="Thornton R."/>
            <person name="Coyle M."/>
            <person name="Francisco L."/>
            <person name="Jackson L."/>
            <person name="Javaid M."/>
            <person name="Korchina V."/>
            <person name="Kovar C."/>
            <person name="Mata R."/>
            <person name="Mathew T."/>
            <person name="Ngo R."/>
            <person name="Nguyen L."/>
            <person name="Nguyen N."/>
            <person name="Okwuonu G."/>
            <person name="Ongeri F."/>
            <person name="Pham C."/>
            <person name="Simmons D."/>
            <person name="Wilczek-Boney K."/>
            <person name="Hale W."/>
            <person name="Jakkamsetti A."/>
            <person name="Pham P."/>
            <person name="Ruth R."/>
            <person name="San Lucas F."/>
            <person name="Warren J."/>
            <person name="Zhang J."/>
            <person name="Zhao Z."/>
            <person name="Zhou C."/>
            <person name="Zhu D."/>
            <person name="Lee S."/>
            <person name="Bess C."/>
            <person name="Blankenburg K."/>
            <person name="Forbes L."/>
            <person name="Fu Q."/>
            <person name="Gubbala S."/>
            <person name="Hirani K."/>
            <person name="Jayaseelan J.C."/>
            <person name="Lara F."/>
            <person name="Munidasa M."/>
            <person name="Palculict T."/>
            <person name="Patil S."/>
            <person name="Pu L.-L."/>
            <person name="Saada N."/>
            <person name="Tang L."/>
            <person name="Weissenberger G."/>
            <person name="Zhu Y."/>
            <person name="Hemphill L."/>
            <person name="Shang Y."/>
            <person name="Youmans B."/>
            <person name="Ayvaz T."/>
            <person name="Ross M."/>
            <person name="Santibanez J."/>
            <person name="Aqrawi P."/>
            <person name="Gross S."/>
            <person name="Joshi V."/>
            <person name="Fowler G."/>
            <person name="Nazareth L."/>
            <person name="Reid J."/>
            <person name="Worley K."/>
            <person name="Petrosino J."/>
            <person name="Highlander S."/>
            <person name="Gibbs R."/>
        </authorList>
    </citation>
    <scope>NUCLEOTIDE SEQUENCE [LARGE SCALE GENOMIC DNA]</scope>
    <source>
        <strain evidence="2 3">DSM 16608</strain>
    </source>
</reference>
<name>F0F9J9_9BACT</name>
<comment type="caution">
    <text evidence="2">The sequence shown here is derived from an EMBL/GenBank/DDBJ whole genome shotgun (WGS) entry which is preliminary data.</text>
</comment>
<dbReference type="AlphaFoldDB" id="F0F9J9"/>
<feature type="compositionally biased region" description="Basic and acidic residues" evidence="1">
    <location>
        <begin position="44"/>
        <end position="55"/>
    </location>
</feature>
<feature type="region of interest" description="Disordered" evidence="1">
    <location>
        <begin position="1"/>
        <end position="84"/>
    </location>
</feature>
<evidence type="ECO:0000256" key="1">
    <source>
        <dbReference type="SAM" id="MobiDB-lite"/>
    </source>
</evidence>
<dbReference type="RefSeq" id="WP_007367018.1">
    <property type="nucleotide sequence ID" value="NZ_GL872282.1"/>
</dbReference>
<dbReference type="HOGENOM" id="CLU_2524752_0_0_10"/>
<protein>
    <submittedName>
        <fullName evidence="2">Uncharacterized protein</fullName>
    </submittedName>
</protein>
<keyword evidence="3" id="KW-1185">Reference proteome</keyword>
<feature type="compositionally biased region" description="Basic and acidic residues" evidence="1">
    <location>
        <begin position="63"/>
        <end position="84"/>
    </location>
</feature>
<gene>
    <name evidence="2" type="ORF">HMPREF9141_2266</name>
</gene>
<evidence type="ECO:0000313" key="3">
    <source>
        <dbReference type="Proteomes" id="UP000005697"/>
    </source>
</evidence>
<dbReference type="EMBL" id="AEWX01000030">
    <property type="protein sequence ID" value="EGC19227.1"/>
    <property type="molecule type" value="Genomic_DNA"/>
</dbReference>
<accession>F0F9J9</accession>
<dbReference type="Proteomes" id="UP000005697">
    <property type="component" value="Unassembled WGS sequence"/>
</dbReference>